<evidence type="ECO:0000313" key="6">
    <source>
        <dbReference type="EMBL" id="GAA3889043.1"/>
    </source>
</evidence>
<feature type="transmembrane region" description="Helical" evidence="5">
    <location>
        <begin position="25"/>
        <end position="47"/>
    </location>
</feature>
<evidence type="ECO:0000256" key="3">
    <source>
        <dbReference type="ARBA" id="ARBA00022989"/>
    </source>
</evidence>
<feature type="transmembrane region" description="Helical" evidence="5">
    <location>
        <begin position="102"/>
        <end position="122"/>
    </location>
</feature>
<reference evidence="7" key="1">
    <citation type="journal article" date="2019" name="Int. J. Syst. Evol. Microbiol.">
        <title>The Global Catalogue of Microorganisms (GCM) 10K type strain sequencing project: providing services to taxonomists for standard genome sequencing and annotation.</title>
        <authorList>
            <consortium name="The Broad Institute Genomics Platform"/>
            <consortium name="The Broad Institute Genome Sequencing Center for Infectious Disease"/>
            <person name="Wu L."/>
            <person name="Ma J."/>
        </authorList>
    </citation>
    <scope>NUCLEOTIDE SEQUENCE [LARGE SCALE GENOMIC DNA]</scope>
    <source>
        <strain evidence="7">JCM 17021</strain>
    </source>
</reference>
<evidence type="ECO:0000256" key="1">
    <source>
        <dbReference type="ARBA" id="ARBA00004141"/>
    </source>
</evidence>
<evidence type="ECO:0000256" key="4">
    <source>
        <dbReference type="ARBA" id="ARBA00023136"/>
    </source>
</evidence>
<comment type="subcellular location">
    <subcellularLocation>
        <location evidence="1">Membrane</location>
        <topology evidence="1">Multi-pass membrane protein</topology>
    </subcellularLocation>
</comment>
<keyword evidence="2 5" id="KW-0812">Transmembrane</keyword>
<protein>
    <recommendedName>
        <fullName evidence="8">DUF4870 domain-containing protein</fullName>
    </recommendedName>
</protein>
<dbReference type="Proteomes" id="UP001501803">
    <property type="component" value="Unassembled WGS sequence"/>
</dbReference>
<keyword evidence="4 5" id="KW-0472">Membrane</keyword>
<accession>A0ABP7KYK9</accession>
<evidence type="ECO:0000313" key="7">
    <source>
        <dbReference type="Proteomes" id="UP001501803"/>
    </source>
</evidence>
<dbReference type="Pfam" id="PF09685">
    <property type="entry name" value="MamF_MmsF"/>
    <property type="match status" value="1"/>
</dbReference>
<dbReference type="InterPro" id="IPR019109">
    <property type="entry name" value="MamF_MmsF"/>
</dbReference>
<sequence length="149" mass="15242">MTSPQFAARPLAVPRKGTLGYGLGFLAYVPIPFVGMLVAGIAMAAVYPAAKKQGGVAAENARRAANWGLTVVATLVVLVLAVIVLANVFSGVKGFFPIGTPVVGFFVLAIVHVIVCIMGLVIGNRGDVFENALAIPFYSAATPAATPAS</sequence>
<name>A0ABP7KYK9_9MICO</name>
<evidence type="ECO:0000256" key="5">
    <source>
        <dbReference type="SAM" id="Phobius"/>
    </source>
</evidence>
<evidence type="ECO:0008006" key="8">
    <source>
        <dbReference type="Google" id="ProtNLM"/>
    </source>
</evidence>
<organism evidence="6 7">
    <name type="scientific">Leifsonia kafniensis</name>
    <dbReference type="NCBI Taxonomy" id="475957"/>
    <lineage>
        <taxon>Bacteria</taxon>
        <taxon>Bacillati</taxon>
        <taxon>Actinomycetota</taxon>
        <taxon>Actinomycetes</taxon>
        <taxon>Micrococcales</taxon>
        <taxon>Microbacteriaceae</taxon>
        <taxon>Leifsonia</taxon>
    </lineage>
</organism>
<comment type="caution">
    <text evidence="6">The sequence shown here is derived from an EMBL/GenBank/DDBJ whole genome shotgun (WGS) entry which is preliminary data.</text>
</comment>
<gene>
    <name evidence="6" type="ORF">GCM10022381_33580</name>
</gene>
<proteinExistence type="predicted"/>
<dbReference type="EMBL" id="BAABCN010000012">
    <property type="protein sequence ID" value="GAA3889043.1"/>
    <property type="molecule type" value="Genomic_DNA"/>
</dbReference>
<feature type="transmembrane region" description="Helical" evidence="5">
    <location>
        <begin position="67"/>
        <end position="90"/>
    </location>
</feature>
<dbReference type="RefSeq" id="WP_345068793.1">
    <property type="nucleotide sequence ID" value="NZ_BAABCN010000012.1"/>
</dbReference>
<keyword evidence="7" id="KW-1185">Reference proteome</keyword>
<evidence type="ECO:0000256" key="2">
    <source>
        <dbReference type="ARBA" id="ARBA00022692"/>
    </source>
</evidence>
<keyword evidence="3 5" id="KW-1133">Transmembrane helix</keyword>